<dbReference type="GO" id="GO:0005524">
    <property type="term" value="F:ATP binding"/>
    <property type="evidence" value="ECO:0007669"/>
    <property type="project" value="UniProtKB-KW"/>
</dbReference>
<dbReference type="PANTHER" id="PTHR24353:SF147">
    <property type="entry name" value="CGMP-DEPENDENT SERINE_THREONIN PROTEIN KINASE-RELATED"/>
    <property type="match status" value="1"/>
</dbReference>
<dbReference type="InterPro" id="IPR001932">
    <property type="entry name" value="PPM-type_phosphatase-like_dom"/>
</dbReference>
<evidence type="ECO:0000313" key="8">
    <source>
        <dbReference type="Proteomes" id="UP000319210"/>
    </source>
</evidence>
<dbReference type="Pfam" id="PF00069">
    <property type="entry name" value="Pkinase"/>
    <property type="match status" value="1"/>
</dbReference>
<keyword evidence="8" id="KW-1185">Reference proteome</keyword>
<gene>
    <name evidence="7" type="ORF">SCA03_09980</name>
</gene>
<dbReference type="Pfam" id="PF13672">
    <property type="entry name" value="PP2C_2"/>
    <property type="match status" value="1"/>
</dbReference>
<comment type="caution">
    <text evidence="7">The sequence shown here is derived from an EMBL/GenBank/DDBJ whole genome shotgun (WGS) entry which is preliminary data.</text>
</comment>
<dbReference type="Proteomes" id="UP000319210">
    <property type="component" value="Unassembled WGS sequence"/>
</dbReference>
<dbReference type="InterPro" id="IPR011009">
    <property type="entry name" value="Kinase-like_dom_sf"/>
</dbReference>
<dbReference type="Gene3D" id="3.60.40.10">
    <property type="entry name" value="PPM-type phosphatase domain"/>
    <property type="match status" value="1"/>
</dbReference>
<keyword evidence="3" id="KW-0547">Nucleotide-binding</keyword>
<dbReference type="GO" id="GO:0004674">
    <property type="term" value="F:protein serine/threonine kinase activity"/>
    <property type="evidence" value="ECO:0007669"/>
    <property type="project" value="UniProtKB-KW"/>
</dbReference>
<keyword evidence="4" id="KW-0418">Kinase</keyword>
<evidence type="ECO:0000259" key="6">
    <source>
        <dbReference type="PROSITE" id="PS50011"/>
    </source>
</evidence>
<protein>
    <recommendedName>
        <fullName evidence="6">Protein kinase domain-containing protein</fullName>
    </recommendedName>
</protein>
<evidence type="ECO:0000256" key="3">
    <source>
        <dbReference type="ARBA" id="ARBA00022741"/>
    </source>
</evidence>
<dbReference type="RefSeq" id="WP_158102347.1">
    <property type="nucleotide sequence ID" value="NZ_BJMM01000003.1"/>
</dbReference>
<dbReference type="SMART" id="SM00220">
    <property type="entry name" value="S_TKc"/>
    <property type="match status" value="1"/>
</dbReference>
<sequence length="759" mass="82250">MSAAEAAPGPPTVPAGEASGDWCVLRQRVKGLGKKVNQDACHVSSPGGGQAVVLAVADGHGSAAHFRSEQGARWAVEEFARCAGEFAHRAIALDGAGTGYRELRDAARALPRQLVGRWRRRALLADCNAPADGRLPPRPEQSGHTPAARFTPYGSTLVGAVVTANLLVCWQLGDGDVVLVDERGTVRTPLSTGPDLGDETDSLCQPEAGRLVRLHWQAFPGAAEPPAVLLSTDGLAKSFADDAGFQDFAKGVVERAAEHGARTVQEQLPEWLGRAAGYSGDDTTLVAALRPPRRRAHSRAAGGARPEHERNTMVNGMLEAGQILMAESGEQVKVAELFGSGGQGEVYRVETPDGDRALKWYYPQLADDRQRQILEGLIGRGWHDDRFLWPRAVVLDPRTPHEGFGYLMEVRPDRFRDLPALFRRDASVRATTQRSLVTAALHTVEAYRTLHSKGIAYRDINWGNIFFDPATGDVLVCDNDNAVVEGETAAVAGTMDFMAPELVRGDKGAQPGIQSDLHSLAVLLFLLLVNHHPLEGARALRIRCMDEAAKRQLYGSEPVFLFDPSRSDNRPDPDEQPGVLDAWELLPEVLRTLFVKTFTQGLADPGARVRETQWRDALSTVLDSIAPCATCGQQNMTQPGGRPPRCWDCGDTLRLPPTLALTTGRLRVARSVLLGPRAKVYAHHLADDPPRHDFTDVVGEVTEHPKQPGRYGLTNRSGTVWTVRLDDGTVQDVAPGRTAALRPGLLLEFGGGTEAQVRV</sequence>
<keyword evidence="1" id="KW-0723">Serine/threonine-protein kinase</keyword>
<dbReference type="EMBL" id="BJMM01000003">
    <property type="protein sequence ID" value="GEB48447.1"/>
    <property type="molecule type" value="Genomic_DNA"/>
</dbReference>
<reference evidence="7 8" key="1">
    <citation type="submission" date="2019-06" db="EMBL/GenBank/DDBJ databases">
        <title>Whole genome shotgun sequence of Streptomyces cacaoi subsp. cacaoi NBRC 12748.</title>
        <authorList>
            <person name="Hosoyama A."/>
            <person name="Uohara A."/>
            <person name="Ohji S."/>
            <person name="Ichikawa N."/>
        </authorList>
    </citation>
    <scope>NUCLEOTIDE SEQUENCE [LARGE SCALE GENOMIC DNA]</scope>
    <source>
        <strain evidence="7 8">NBRC 12748</strain>
    </source>
</reference>
<evidence type="ECO:0000256" key="1">
    <source>
        <dbReference type="ARBA" id="ARBA00022527"/>
    </source>
</evidence>
<dbReference type="InterPro" id="IPR000719">
    <property type="entry name" value="Prot_kinase_dom"/>
</dbReference>
<feature type="domain" description="Protein kinase" evidence="6">
    <location>
        <begin position="332"/>
        <end position="622"/>
    </location>
</feature>
<organism evidence="7 8">
    <name type="scientific">Streptomyces cacaoi</name>
    <dbReference type="NCBI Taxonomy" id="1898"/>
    <lineage>
        <taxon>Bacteria</taxon>
        <taxon>Bacillati</taxon>
        <taxon>Actinomycetota</taxon>
        <taxon>Actinomycetes</taxon>
        <taxon>Kitasatosporales</taxon>
        <taxon>Streptomycetaceae</taxon>
        <taxon>Streptomyces</taxon>
    </lineage>
</organism>
<dbReference type="InterPro" id="IPR036457">
    <property type="entry name" value="PPM-type-like_dom_sf"/>
</dbReference>
<dbReference type="AlphaFoldDB" id="A0A4Y3QUT0"/>
<keyword evidence="5" id="KW-0067">ATP-binding</keyword>
<dbReference type="SUPFAM" id="SSF56112">
    <property type="entry name" value="Protein kinase-like (PK-like)"/>
    <property type="match status" value="1"/>
</dbReference>
<evidence type="ECO:0000256" key="5">
    <source>
        <dbReference type="ARBA" id="ARBA00022840"/>
    </source>
</evidence>
<keyword evidence="2" id="KW-0808">Transferase</keyword>
<accession>A0A4Y3QUT0</accession>
<dbReference type="SUPFAM" id="SSF81606">
    <property type="entry name" value="PP2C-like"/>
    <property type="match status" value="1"/>
</dbReference>
<dbReference type="PANTHER" id="PTHR24353">
    <property type="entry name" value="CYCLIC NUCLEOTIDE-DEPENDENT PROTEIN KINASE"/>
    <property type="match status" value="1"/>
</dbReference>
<evidence type="ECO:0000313" key="7">
    <source>
        <dbReference type="EMBL" id="GEB48447.1"/>
    </source>
</evidence>
<proteinExistence type="predicted"/>
<name>A0A4Y3QUT0_STRCI</name>
<evidence type="ECO:0000256" key="4">
    <source>
        <dbReference type="ARBA" id="ARBA00022777"/>
    </source>
</evidence>
<dbReference type="Gene3D" id="1.10.510.10">
    <property type="entry name" value="Transferase(Phosphotransferase) domain 1"/>
    <property type="match status" value="1"/>
</dbReference>
<dbReference type="PROSITE" id="PS50011">
    <property type="entry name" value="PROTEIN_KINASE_DOM"/>
    <property type="match status" value="1"/>
</dbReference>
<evidence type="ECO:0000256" key="2">
    <source>
        <dbReference type="ARBA" id="ARBA00022679"/>
    </source>
</evidence>